<feature type="domain" description="PLAT" evidence="3">
    <location>
        <begin position="168"/>
        <end position="288"/>
    </location>
</feature>
<dbReference type="SUPFAM" id="SSF49723">
    <property type="entry name" value="Lipase/lipooxygenase domain (PLAT/LH2 domain)"/>
    <property type="match status" value="1"/>
</dbReference>
<reference evidence="4" key="1">
    <citation type="submission" date="2020-09" db="EMBL/GenBank/DDBJ databases">
        <authorList>
            <person name="Kikuchi T."/>
        </authorList>
    </citation>
    <scope>NUCLEOTIDE SEQUENCE</scope>
    <source>
        <strain evidence="4">SH1</strain>
    </source>
</reference>
<dbReference type="InterPro" id="IPR036392">
    <property type="entry name" value="PLAT/LH2_dom_sf"/>
</dbReference>
<dbReference type="EMBL" id="CAJFDH010000002">
    <property type="protein sequence ID" value="CAD5213060.1"/>
    <property type="molecule type" value="Genomic_DNA"/>
</dbReference>
<dbReference type="Proteomes" id="UP000783686">
    <property type="component" value="Unassembled WGS sequence"/>
</dbReference>
<dbReference type="PANTHER" id="PTHR45901">
    <property type="entry name" value="PROTEIN CBG12474"/>
    <property type="match status" value="1"/>
</dbReference>
<name>A0A811KAD0_9BILA</name>
<dbReference type="EMBL" id="CAJFCW020000002">
    <property type="protein sequence ID" value="CAG9098894.1"/>
    <property type="molecule type" value="Genomic_DNA"/>
</dbReference>
<keyword evidence="5" id="KW-1185">Reference proteome</keyword>
<comment type="caution">
    <text evidence="4">The sequence shown here is derived from an EMBL/GenBank/DDBJ whole genome shotgun (WGS) entry which is preliminary data.</text>
</comment>
<dbReference type="Proteomes" id="UP000614601">
    <property type="component" value="Unassembled WGS sequence"/>
</dbReference>
<dbReference type="Pfam" id="PF01477">
    <property type="entry name" value="PLAT"/>
    <property type="match status" value="1"/>
</dbReference>
<evidence type="ECO:0000313" key="4">
    <source>
        <dbReference type="EMBL" id="CAD5213060.1"/>
    </source>
</evidence>
<dbReference type="PANTHER" id="PTHR45901:SF3">
    <property type="entry name" value="LIPOXYGENASE HOMOLOGY DOMAIN-CONTAINING PROTEIN 1"/>
    <property type="match status" value="1"/>
</dbReference>
<feature type="compositionally biased region" description="Gly residues" evidence="2">
    <location>
        <begin position="1"/>
        <end position="10"/>
    </location>
</feature>
<protein>
    <recommendedName>
        <fullName evidence="3">PLAT domain-containing protein</fullName>
    </recommendedName>
</protein>
<dbReference type="OrthoDB" id="5322100at2759"/>
<dbReference type="AlphaFoldDB" id="A0A811KAD0"/>
<evidence type="ECO:0000256" key="1">
    <source>
        <dbReference type="PROSITE-ProRule" id="PRU00152"/>
    </source>
</evidence>
<dbReference type="PROSITE" id="PS50095">
    <property type="entry name" value="PLAT"/>
    <property type="match status" value="1"/>
</dbReference>
<feature type="compositionally biased region" description="Polar residues" evidence="2">
    <location>
        <begin position="83"/>
        <end position="98"/>
    </location>
</feature>
<dbReference type="InterPro" id="IPR052970">
    <property type="entry name" value="Inner_ear_hair_cell_LOXHD"/>
</dbReference>
<proteinExistence type="predicted"/>
<evidence type="ECO:0000256" key="2">
    <source>
        <dbReference type="SAM" id="MobiDB-lite"/>
    </source>
</evidence>
<sequence>MSDNVDGGGNPSLDPNASAAPSEVPIGSVVPNSDPSDQAVPAGAQNGSAVPALDQSAPAALSEAQNGPVAASVDSNAPAAPPSDTSAQEAPIESQNGSVAPPADSNGLEVPPPDQNAQTTPSVPVPPSNLAVQTAQERSQSNSRSEREIVLSLRARSRSSFSDRGENTSYSIVVRTSKQPNAGTNANVFVQLTDEDGLQTDKLRLKCSITHRKKFSRGHSDLFLLVDQIQLGNLKHVDVWHHKRGVGGTWLLHSINVIEHTNHRLFHFPCLKQLGDKNGLSRMDYVRLEVKGKPIQVLHSTDFSVDQ</sequence>
<organism evidence="4 5">
    <name type="scientific">Bursaphelenchus okinawaensis</name>
    <dbReference type="NCBI Taxonomy" id="465554"/>
    <lineage>
        <taxon>Eukaryota</taxon>
        <taxon>Metazoa</taxon>
        <taxon>Ecdysozoa</taxon>
        <taxon>Nematoda</taxon>
        <taxon>Chromadorea</taxon>
        <taxon>Rhabditida</taxon>
        <taxon>Tylenchina</taxon>
        <taxon>Tylenchomorpha</taxon>
        <taxon>Aphelenchoidea</taxon>
        <taxon>Aphelenchoididae</taxon>
        <taxon>Bursaphelenchus</taxon>
    </lineage>
</organism>
<comment type="caution">
    <text evidence="1">Lacks conserved residue(s) required for the propagation of feature annotation.</text>
</comment>
<evidence type="ECO:0000259" key="3">
    <source>
        <dbReference type="PROSITE" id="PS50095"/>
    </source>
</evidence>
<dbReference type="InterPro" id="IPR001024">
    <property type="entry name" value="PLAT/LH2_dom"/>
</dbReference>
<gene>
    <name evidence="4" type="ORF">BOKJ2_LOCUS4861</name>
</gene>
<feature type="region of interest" description="Disordered" evidence="2">
    <location>
        <begin position="1"/>
        <end position="148"/>
    </location>
</feature>
<dbReference type="Gene3D" id="2.40.180.10">
    <property type="entry name" value="Catalase core domain"/>
    <property type="match status" value="1"/>
</dbReference>
<accession>A0A811KAD0</accession>
<evidence type="ECO:0000313" key="5">
    <source>
        <dbReference type="Proteomes" id="UP000614601"/>
    </source>
</evidence>